<dbReference type="InterPro" id="IPR029787">
    <property type="entry name" value="Nucleotide_cyclase"/>
</dbReference>
<dbReference type="SMART" id="SM00304">
    <property type="entry name" value="HAMP"/>
    <property type="match status" value="1"/>
</dbReference>
<dbReference type="PROSITE" id="PS50883">
    <property type="entry name" value="EAL"/>
    <property type="match status" value="1"/>
</dbReference>
<dbReference type="Gene3D" id="3.20.20.450">
    <property type="entry name" value="EAL domain"/>
    <property type="match status" value="1"/>
</dbReference>
<dbReference type="CDD" id="cd06225">
    <property type="entry name" value="HAMP"/>
    <property type="match status" value="1"/>
</dbReference>
<evidence type="ECO:0000313" key="13">
    <source>
        <dbReference type="Proteomes" id="UP001156660"/>
    </source>
</evidence>
<comment type="caution">
    <text evidence="11">The sequence shown here is derived from an EMBL/GenBank/DDBJ whole genome shotgun (WGS) entry which is preliminary data.</text>
</comment>
<dbReference type="CDD" id="cd01948">
    <property type="entry name" value="EAL"/>
    <property type="match status" value="1"/>
</dbReference>
<dbReference type="Gene3D" id="3.30.70.270">
    <property type="match status" value="1"/>
</dbReference>
<reference evidence="13" key="3">
    <citation type="journal article" date="2019" name="Int. J. Syst. Evol. Microbiol.">
        <title>The Global Catalogue of Microorganisms (GCM) 10K type strain sequencing project: providing services to taxonomists for standard genome sequencing and annotation.</title>
        <authorList>
            <consortium name="The Broad Institute Genomics Platform"/>
            <consortium name="The Broad Institute Genome Sequencing Center for Infectious Disease"/>
            <person name="Wu L."/>
            <person name="Ma J."/>
        </authorList>
    </citation>
    <scope>NUCLEOTIDE SEQUENCE [LARGE SCALE GENOMIC DNA]</scope>
    <source>
        <strain evidence="13">NBRC 105001</strain>
    </source>
</reference>
<evidence type="ECO:0000259" key="9">
    <source>
        <dbReference type="PROSITE" id="PS50887"/>
    </source>
</evidence>
<dbReference type="GO" id="GO:0071111">
    <property type="term" value="F:cyclic-guanylate-specific phosphodiesterase activity"/>
    <property type="evidence" value="ECO:0007669"/>
    <property type="project" value="InterPro"/>
</dbReference>
<dbReference type="SUPFAM" id="SSF141868">
    <property type="entry name" value="EAL domain-like"/>
    <property type="match status" value="1"/>
</dbReference>
<dbReference type="SUPFAM" id="SSF55073">
    <property type="entry name" value="Nucleotide cyclase"/>
    <property type="match status" value="1"/>
</dbReference>
<dbReference type="InterPro" id="IPR003660">
    <property type="entry name" value="HAMP_dom"/>
</dbReference>
<dbReference type="Gene3D" id="6.10.340.10">
    <property type="match status" value="1"/>
</dbReference>
<dbReference type="PANTHER" id="PTHR33121:SF70">
    <property type="entry name" value="SIGNALING PROTEIN YKOW"/>
    <property type="match status" value="1"/>
</dbReference>
<reference evidence="10" key="4">
    <citation type="submission" date="2023-01" db="EMBL/GenBank/DDBJ databases">
        <title>Draft genome sequence of Aliivibrio sifiae strain NBRC 105001.</title>
        <authorList>
            <person name="Sun Q."/>
            <person name="Mori K."/>
        </authorList>
    </citation>
    <scope>NUCLEOTIDE SEQUENCE</scope>
    <source>
        <strain evidence="10">NBRC 105001</strain>
    </source>
</reference>
<evidence type="ECO:0000256" key="3">
    <source>
        <dbReference type="ARBA" id="ARBA00022692"/>
    </source>
</evidence>
<comment type="subcellular location">
    <subcellularLocation>
        <location evidence="1">Cell membrane</location>
        <topology evidence="1">Multi-pass membrane protein</topology>
    </subcellularLocation>
</comment>
<feature type="domain" description="HAMP" evidence="8">
    <location>
        <begin position="363"/>
        <end position="416"/>
    </location>
</feature>
<dbReference type="PROSITE" id="PS50885">
    <property type="entry name" value="HAMP"/>
    <property type="match status" value="1"/>
</dbReference>
<evidence type="ECO:0000256" key="5">
    <source>
        <dbReference type="ARBA" id="ARBA00023136"/>
    </source>
</evidence>
<dbReference type="GO" id="GO:0005886">
    <property type="term" value="C:plasma membrane"/>
    <property type="evidence" value="ECO:0007669"/>
    <property type="project" value="UniProtKB-SubCell"/>
</dbReference>
<dbReference type="SMART" id="SM00052">
    <property type="entry name" value="EAL"/>
    <property type="match status" value="1"/>
</dbReference>
<dbReference type="Pfam" id="PF00563">
    <property type="entry name" value="EAL"/>
    <property type="match status" value="1"/>
</dbReference>
<gene>
    <name evidence="11" type="ORF">BTO23_19325</name>
    <name evidence="10" type="ORF">GCM10007855_31080</name>
</gene>
<dbReference type="AlphaFoldDB" id="A0A2S7X5L2"/>
<protein>
    <submittedName>
        <fullName evidence="11">Diguanylate cyclase</fullName>
    </submittedName>
    <submittedName>
        <fullName evidence="10">GGDEF domain-containing protein</fullName>
    </submittedName>
</protein>
<dbReference type="Proteomes" id="UP001156660">
    <property type="component" value="Unassembled WGS sequence"/>
</dbReference>
<keyword evidence="2" id="KW-1003">Cell membrane</keyword>
<dbReference type="Pfam" id="PF02743">
    <property type="entry name" value="dCache_1"/>
    <property type="match status" value="1"/>
</dbReference>
<dbReference type="CDD" id="cd01949">
    <property type="entry name" value="GGDEF"/>
    <property type="match status" value="1"/>
</dbReference>
<dbReference type="Proteomes" id="UP000239273">
    <property type="component" value="Unassembled WGS sequence"/>
</dbReference>
<dbReference type="PANTHER" id="PTHR33121">
    <property type="entry name" value="CYCLIC DI-GMP PHOSPHODIESTERASE PDEF"/>
    <property type="match status" value="1"/>
</dbReference>
<evidence type="ECO:0000256" key="1">
    <source>
        <dbReference type="ARBA" id="ARBA00004651"/>
    </source>
</evidence>
<organism evidence="11 12">
    <name type="scientific">Aliivibrio sifiae</name>
    <dbReference type="NCBI Taxonomy" id="566293"/>
    <lineage>
        <taxon>Bacteria</taxon>
        <taxon>Pseudomonadati</taxon>
        <taxon>Pseudomonadota</taxon>
        <taxon>Gammaproteobacteria</taxon>
        <taxon>Vibrionales</taxon>
        <taxon>Vibrionaceae</taxon>
        <taxon>Aliivibrio</taxon>
    </lineage>
</organism>
<dbReference type="EMBL" id="MSCP01000003">
    <property type="protein sequence ID" value="PQJ85470.1"/>
    <property type="molecule type" value="Genomic_DNA"/>
</dbReference>
<dbReference type="Pfam" id="PF00672">
    <property type="entry name" value="HAMP"/>
    <property type="match status" value="1"/>
</dbReference>
<dbReference type="OrthoDB" id="6635966at2"/>
<dbReference type="GO" id="GO:0007165">
    <property type="term" value="P:signal transduction"/>
    <property type="evidence" value="ECO:0007669"/>
    <property type="project" value="InterPro"/>
</dbReference>
<reference evidence="11 12" key="2">
    <citation type="submission" date="2016-12" db="EMBL/GenBank/DDBJ databases">
        <title>Diversity of luminous bacteria.</title>
        <authorList>
            <person name="Yoshizawa S."/>
            <person name="Kogure K."/>
        </authorList>
    </citation>
    <scope>NUCLEOTIDE SEQUENCE [LARGE SCALE GENOMIC DNA]</scope>
    <source>
        <strain evidence="11 12">NBRC 105001</strain>
    </source>
</reference>
<accession>A0A2S7X5L2</accession>
<dbReference type="EMBL" id="BSOU01000009">
    <property type="protein sequence ID" value="GLR76233.1"/>
    <property type="molecule type" value="Genomic_DNA"/>
</dbReference>
<dbReference type="Gene3D" id="3.30.450.20">
    <property type="entry name" value="PAS domain"/>
    <property type="match status" value="2"/>
</dbReference>
<evidence type="ECO:0000313" key="10">
    <source>
        <dbReference type="EMBL" id="GLR76233.1"/>
    </source>
</evidence>
<dbReference type="InterPro" id="IPR043128">
    <property type="entry name" value="Rev_trsase/Diguanyl_cyclase"/>
</dbReference>
<evidence type="ECO:0000256" key="4">
    <source>
        <dbReference type="ARBA" id="ARBA00022989"/>
    </source>
</evidence>
<evidence type="ECO:0000256" key="2">
    <source>
        <dbReference type="ARBA" id="ARBA00022475"/>
    </source>
</evidence>
<feature type="transmembrane region" description="Helical" evidence="6">
    <location>
        <begin position="344"/>
        <end position="362"/>
    </location>
</feature>
<reference evidence="10" key="1">
    <citation type="journal article" date="2014" name="Int. J. Syst. Evol. Microbiol.">
        <title>Complete genome of a new Firmicutes species belonging to the dominant human colonic microbiota ('Ruminococcus bicirculans') reveals two chromosomes and a selective capacity to utilize plant glucans.</title>
        <authorList>
            <consortium name="NISC Comparative Sequencing Program"/>
            <person name="Wegmann U."/>
            <person name="Louis P."/>
            <person name="Goesmann A."/>
            <person name="Henrissat B."/>
            <person name="Duncan S.H."/>
            <person name="Flint H.J."/>
        </authorList>
    </citation>
    <scope>NUCLEOTIDE SEQUENCE</scope>
    <source>
        <strain evidence="10">NBRC 105001</strain>
    </source>
</reference>
<feature type="domain" description="EAL" evidence="7">
    <location>
        <begin position="587"/>
        <end position="843"/>
    </location>
</feature>
<dbReference type="InterPro" id="IPR000160">
    <property type="entry name" value="GGDEF_dom"/>
</dbReference>
<dbReference type="InterPro" id="IPR033479">
    <property type="entry name" value="dCache_1"/>
</dbReference>
<evidence type="ECO:0000259" key="8">
    <source>
        <dbReference type="PROSITE" id="PS50885"/>
    </source>
</evidence>
<proteinExistence type="predicted"/>
<keyword evidence="4 6" id="KW-1133">Transmembrane helix</keyword>
<evidence type="ECO:0000256" key="6">
    <source>
        <dbReference type="SAM" id="Phobius"/>
    </source>
</evidence>
<dbReference type="Pfam" id="PF00990">
    <property type="entry name" value="GGDEF"/>
    <property type="match status" value="1"/>
</dbReference>
<dbReference type="SMART" id="SM00267">
    <property type="entry name" value="GGDEF"/>
    <property type="match status" value="1"/>
</dbReference>
<dbReference type="CDD" id="cd12913">
    <property type="entry name" value="PDC1_MCP_like"/>
    <property type="match status" value="1"/>
</dbReference>
<dbReference type="SUPFAM" id="SSF158472">
    <property type="entry name" value="HAMP domain-like"/>
    <property type="match status" value="1"/>
</dbReference>
<name>A0A2S7X5L2_9GAMM</name>
<evidence type="ECO:0000313" key="12">
    <source>
        <dbReference type="Proteomes" id="UP000239273"/>
    </source>
</evidence>
<keyword evidence="13" id="KW-1185">Reference proteome</keyword>
<dbReference type="NCBIfam" id="TIGR00254">
    <property type="entry name" value="GGDEF"/>
    <property type="match status" value="1"/>
</dbReference>
<feature type="domain" description="GGDEF" evidence="9">
    <location>
        <begin position="446"/>
        <end position="578"/>
    </location>
</feature>
<sequence length="847" mass="95170">MSCKQKISLKFAITIPFMFIFTLIITVALNEQSNSYNHMISHVSEKLLNSSSRSINLALFHLLEDPLSANINMRHTIEREALYLPEKQDSLKAYLKQHFNNELITLHQVDSIGFGNKDGSYIGLKKNLTDKPLFLYLSDPLIPNQLNVYKEEESNTTLLRSINNYDPRQRPWYIKSVTNPRALWSDIYSHIEDKQSSVLSAIAPVYNKNKKLEGVLTTDVMLRSFNIFLNKEAKEISGNISIVDASGMIWLHSNHNPNAPFHHSIDRLDSIKDPVTKETVRYINSVGFNHVLQEKIITLNIEGEKHFMIVKPFTGNIPIKAFIIASIPESVLLGELPEQRNQSIFIMIAISLAAFILAMYIIRRLIQPIIDTAKSAHALSEGNWDTPLPNHCGTEEVMTLTRSFKLMAHNLKRSFQELQDKVTYDTLTNLYSRVGLTEAISTSISPQSGLLSFSVNGFRDINDSVGHLSGDHLLVDIAQRLKTHYQDENIEVARIGGAEFSLFFYSIDNVEELTRYAKQLQSIFNTPIQSTSGKVVIQLSIGIVYQLDNLNTMHWLRSASLALAYAQQTNDNIALFQPYMAEASIKKTQLTTELAQAIKNNELIPYYQPLINFTTGKVQGAEALIRWQSPLHGLISPSRFIPLAEDNGMIISIGYTILKQACIDTANKIKTGEWPQNFIIHVNVSTEQLHHSNAYQRLLDVLNDSGLAPHNLSLEIIESRLLSNDPFIIELLKKIRTLGVHLAIDDFGTGYSSLSYLHTLPFDCLKIDRSFVEGLTHSNADNSIANAIVSIAKGFDVSIVAEGIETIEQANILQTMGCDIAQGFLYSKALPLDAWPDNLALFSAEKI</sequence>
<dbReference type="RefSeq" id="WP_105064374.1">
    <property type="nucleotide sequence ID" value="NZ_BSOU01000009.1"/>
</dbReference>
<keyword evidence="3 6" id="KW-0812">Transmembrane</keyword>
<dbReference type="InterPro" id="IPR001633">
    <property type="entry name" value="EAL_dom"/>
</dbReference>
<keyword evidence="5 6" id="KW-0472">Membrane</keyword>
<dbReference type="InterPro" id="IPR035919">
    <property type="entry name" value="EAL_sf"/>
</dbReference>
<evidence type="ECO:0000313" key="11">
    <source>
        <dbReference type="EMBL" id="PQJ85470.1"/>
    </source>
</evidence>
<feature type="transmembrane region" description="Helical" evidence="6">
    <location>
        <begin position="7"/>
        <end position="29"/>
    </location>
</feature>
<dbReference type="InterPro" id="IPR050706">
    <property type="entry name" value="Cyclic-di-GMP_PDE-like"/>
</dbReference>
<dbReference type="PROSITE" id="PS50887">
    <property type="entry name" value="GGDEF"/>
    <property type="match status" value="1"/>
</dbReference>
<evidence type="ECO:0000259" key="7">
    <source>
        <dbReference type="PROSITE" id="PS50883"/>
    </source>
</evidence>